<feature type="compositionally biased region" description="Basic and acidic residues" evidence="2">
    <location>
        <begin position="201"/>
        <end position="212"/>
    </location>
</feature>
<keyword evidence="1" id="KW-0175">Coiled coil</keyword>
<feature type="compositionally biased region" description="Low complexity" evidence="2">
    <location>
        <begin position="551"/>
        <end position="562"/>
    </location>
</feature>
<feature type="compositionally biased region" description="Polar residues" evidence="2">
    <location>
        <begin position="687"/>
        <end position="696"/>
    </location>
</feature>
<evidence type="ECO:0000256" key="1">
    <source>
        <dbReference type="SAM" id="Coils"/>
    </source>
</evidence>
<sequence length="1048" mass="116192">MPQSDFSSRAATSGRPKVFLADLEYAKKEEFERRRKLRLKQVRQQARDIASIIRNQASHAKKKREEQNKSALYESAVKSSENRKLVLQQKLSECLPSVGTGHSSAAMMTEVDELLQHKIELQDTLARVRAELAAEKTKETRKPRQEISECPREGITISKVRNVKPTTRVPNVRKLSPTKTSARTTAPATPPNLIRMSASRLDSEGPPGDRDNSVVQLPSVKTIFSPPMLSRKRSDKNRKLNGSPTDGRKSCPPMTETGESLDSSADSDDSGQTWPPVSVRKKKNSKVRMYDHSAKKCSEYVQQCGVIRMDTPTTSNMKDLILEEEELLSRKAEEEMENRQLELQRGLKAIREEMAKQDFDTAIRDLCQGNKERRFRRAHNYQPPAVTESSQNEERRESGHKTSKPGQGAPQVIQDGQSSQVRPPVTAVSKPLQSIVSKLAEQREAILQELTNRSDDSAGSTVDSEDEGTRLPLWIQTEFNAQNNAVKDVPDRVATPDTLMANMNNNQKVAPDEENKNMSSDLSSFIRHEQELEESESTNVSPKQGNDNRPTKSTSQDDQSSSNGTIVSRSSSSAGINVQIKIKRDKTPVKRLTFQTPNKETETSTSYYSPPERLSPQQISVLSDILSKMSVKNRNPVLHHYITRMLDMSRQSLSDLEVSGVSDFSVQSEVMCQGKVSSPIHKPLPSRSYNGVTSKQQANSARNRVCLKELDNLSTAGTVCSSPRTDSIDNVPAPNHSGKIAELLRNIIDLQRIYNMHSSSGPSSAPLSESNSSYQSVPGGINAKHYHDVAPQAGNGLNYCEDTGIFVNDNASQDANDPTLTSLLNGHYFNIPSQLFPNPFAEPGEENVDQRRLSKCPDLNMLGDVPDGYSRRPERDPNSIYVTRRNSNKVINTLSDIESAVSSIQNTPTKKSTRASSACSDPTDDRSSVLSDFSSREFISSQEMLNNDLINSTSSSSDLEDVFRSLGLGWALSTLRRTRTSKNLRAEDSSSKSGSLQSSERTKTGTGYHHSTPLKDPNSTAAQKSPERDPVPSLSPPNITLHCPNWKK</sequence>
<feature type="compositionally biased region" description="Polar residues" evidence="2">
    <location>
        <begin position="537"/>
        <end position="548"/>
    </location>
</feature>
<feature type="region of interest" description="Disordered" evidence="2">
    <location>
        <begin position="164"/>
        <end position="285"/>
    </location>
</feature>
<feature type="region of interest" description="Disordered" evidence="2">
    <location>
        <begin position="677"/>
        <end position="696"/>
    </location>
</feature>
<accession>A0A146ME57</accession>
<evidence type="ECO:0000313" key="3">
    <source>
        <dbReference type="EMBL" id="JAQ17292.1"/>
    </source>
</evidence>
<feature type="region of interest" description="Disordered" evidence="2">
    <location>
        <begin position="528"/>
        <end position="582"/>
    </location>
</feature>
<dbReference type="EMBL" id="GDHC01001337">
    <property type="protein sequence ID" value="JAQ17292.1"/>
    <property type="molecule type" value="Transcribed_RNA"/>
</dbReference>
<gene>
    <name evidence="3" type="ORF">g.83959</name>
</gene>
<name>A0A146ME57_LYGHE</name>
<feature type="region of interest" description="Disordered" evidence="2">
    <location>
        <begin position="53"/>
        <end position="75"/>
    </location>
</feature>
<feature type="coiled-coil region" evidence="1">
    <location>
        <begin position="317"/>
        <end position="353"/>
    </location>
</feature>
<feature type="compositionally biased region" description="Low complexity" evidence="2">
    <location>
        <begin position="177"/>
        <end position="187"/>
    </location>
</feature>
<feature type="coiled-coil region" evidence="1">
    <location>
        <begin position="111"/>
        <end position="138"/>
    </location>
</feature>
<feature type="region of interest" description="Disordered" evidence="2">
    <location>
        <begin position="449"/>
        <end position="468"/>
    </location>
</feature>
<evidence type="ECO:0000256" key="2">
    <source>
        <dbReference type="SAM" id="MobiDB-lite"/>
    </source>
</evidence>
<feature type="compositionally biased region" description="Polar residues" evidence="2">
    <location>
        <begin position="563"/>
        <end position="576"/>
    </location>
</feature>
<reference evidence="3" key="1">
    <citation type="journal article" date="2016" name="Gigascience">
        <title>De novo construction of an expanded transcriptome assembly for the western tarnished plant bug, Lygus hesperus.</title>
        <authorList>
            <person name="Tassone E.E."/>
            <person name="Geib S.M."/>
            <person name="Hall B."/>
            <person name="Fabrick J.A."/>
            <person name="Brent C.S."/>
            <person name="Hull J.J."/>
        </authorList>
    </citation>
    <scope>NUCLEOTIDE SEQUENCE</scope>
</reference>
<organism evidence="3">
    <name type="scientific">Lygus hesperus</name>
    <name type="common">Western plant bug</name>
    <dbReference type="NCBI Taxonomy" id="30085"/>
    <lineage>
        <taxon>Eukaryota</taxon>
        <taxon>Metazoa</taxon>
        <taxon>Ecdysozoa</taxon>
        <taxon>Arthropoda</taxon>
        <taxon>Hexapoda</taxon>
        <taxon>Insecta</taxon>
        <taxon>Pterygota</taxon>
        <taxon>Neoptera</taxon>
        <taxon>Paraneoptera</taxon>
        <taxon>Hemiptera</taxon>
        <taxon>Heteroptera</taxon>
        <taxon>Panheteroptera</taxon>
        <taxon>Cimicomorpha</taxon>
        <taxon>Miridae</taxon>
        <taxon>Mirini</taxon>
        <taxon>Lygus</taxon>
    </lineage>
</organism>
<dbReference type="AlphaFoldDB" id="A0A146ME57"/>
<feature type="compositionally biased region" description="Polar residues" evidence="2">
    <location>
        <begin position="902"/>
        <end position="920"/>
    </location>
</feature>
<proteinExistence type="predicted"/>
<feature type="region of interest" description="Disordered" evidence="2">
    <location>
        <begin position="902"/>
        <end position="930"/>
    </location>
</feature>
<feature type="region of interest" description="Disordered" evidence="2">
    <location>
        <begin position="374"/>
        <end position="428"/>
    </location>
</feature>
<feature type="region of interest" description="Disordered" evidence="2">
    <location>
        <begin position="857"/>
        <end position="880"/>
    </location>
</feature>
<feature type="region of interest" description="Disordered" evidence="2">
    <location>
        <begin position="980"/>
        <end position="1048"/>
    </location>
</feature>
<protein>
    <submittedName>
        <fullName evidence="3">Uncharacterized protein</fullName>
    </submittedName>
</protein>